<dbReference type="GO" id="GO:0003677">
    <property type="term" value="F:DNA binding"/>
    <property type="evidence" value="ECO:0007669"/>
    <property type="project" value="UniProtKB-UniRule"/>
</dbReference>
<organism evidence="8 9">
    <name type="scientific">Nezara viridula</name>
    <name type="common">Southern green stink bug</name>
    <name type="synonym">Cimex viridulus</name>
    <dbReference type="NCBI Taxonomy" id="85310"/>
    <lineage>
        <taxon>Eukaryota</taxon>
        <taxon>Metazoa</taxon>
        <taxon>Ecdysozoa</taxon>
        <taxon>Arthropoda</taxon>
        <taxon>Hexapoda</taxon>
        <taxon>Insecta</taxon>
        <taxon>Pterygota</taxon>
        <taxon>Neoptera</taxon>
        <taxon>Paraneoptera</taxon>
        <taxon>Hemiptera</taxon>
        <taxon>Heteroptera</taxon>
        <taxon>Panheteroptera</taxon>
        <taxon>Pentatomomorpha</taxon>
        <taxon>Pentatomoidea</taxon>
        <taxon>Pentatomidae</taxon>
        <taxon>Pentatominae</taxon>
        <taxon>Nezara</taxon>
    </lineage>
</organism>
<dbReference type="PANTHER" id="PTHR48112:SF32">
    <property type="entry name" value="HIGH MOBILITY GROUP PROTEIN B3"/>
    <property type="match status" value="1"/>
</dbReference>
<dbReference type="Pfam" id="PF09011">
    <property type="entry name" value="HMG_box_2"/>
    <property type="match status" value="1"/>
</dbReference>
<proteinExistence type="inferred from homology"/>
<evidence type="ECO:0000256" key="6">
    <source>
        <dbReference type="SAM" id="MobiDB-lite"/>
    </source>
</evidence>
<feature type="DNA-binding region" description="HMG box" evidence="5">
    <location>
        <begin position="88"/>
        <end position="156"/>
    </location>
</feature>
<keyword evidence="9" id="KW-1185">Reference proteome</keyword>
<dbReference type="SMART" id="SM00398">
    <property type="entry name" value="HMG"/>
    <property type="match status" value="2"/>
</dbReference>
<gene>
    <name evidence="8" type="ORF">NEZAVI_LOCUS5501</name>
</gene>
<dbReference type="InterPro" id="IPR009071">
    <property type="entry name" value="HMG_box_dom"/>
</dbReference>
<evidence type="ECO:0000256" key="5">
    <source>
        <dbReference type="PROSITE-ProRule" id="PRU00267"/>
    </source>
</evidence>
<feature type="domain" description="HMG box" evidence="7">
    <location>
        <begin position="88"/>
        <end position="156"/>
    </location>
</feature>
<dbReference type="AlphaFoldDB" id="A0A9P0EH93"/>
<protein>
    <recommendedName>
        <fullName evidence="7">HMG box domain-containing protein</fullName>
    </recommendedName>
</protein>
<dbReference type="PANTHER" id="PTHR48112">
    <property type="entry name" value="HIGH MOBILITY GROUP PROTEIN DSP1"/>
    <property type="match status" value="1"/>
</dbReference>
<accession>A0A9P0EH93</accession>
<evidence type="ECO:0000256" key="3">
    <source>
        <dbReference type="ARBA" id="ARBA00023125"/>
    </source>
</evidence>
<feature type="region of interest" description="Disordered" evidence="6">
    <location>
        <begin position="69"/>
        <end position="94"/>
    </location>
</feature>
<dbReference type="OrthoDB" id="498543at2759"/>
<dbReference type="SUPFAM" id="SSF47095">
    <property type="entry name" value="HMG-box"/>
    <property type="match status" value="2"/>
</dbReference>
<comment type="similarity">
    <text evidence="2">Belongs to the HMGB family.</text>
</comment>
<dbReference type="Pfam" id="PF00505">
    <property type="entry name" value="HMG_box"/>
    <property type="match status" value="1"/>
</dbReference>
<dbReference type="PROSITE" id="PS50118">
    <property type="entry name" value="HMG_BOX_2"/>
    <property type="match status" value="2"/>
</dbReference>
<comment type="subcellular location">
    <subcellularLocation>
        <location evidence="1">Nucleus</location>
    </subcellularLocation>
</comment>
<dbReference type="Proteomes" id="UP001152798">
    <property type="component" value="Chromosome 3"/>
</dbReference>
<reference evidence="8" key="1">
    <citation type="submission" date="2022-01" db="EMBL/GenBank/DDBJ databases">
        <authorList>
            <person name="King R."/>
        </authorList>
    </citation>
    <scope>NUCLEOTIDE SEQUENCE</scope>
</reference>
<evidence type="ECO:0000256" key="1">
    <source>
        <dbReference type="ARBA" id="ARBA00004123"/>
    </source>
</evidence>
<evidence type="ECO:0000259" key="7">
    <source>
        <dbReference type="PROSITE" id="PS50118"/>
    </source>
</evidence>
<keyword evidence="4 5" id="KW-0539">Nucleus</keyword>
<feature type="region of interest" description="Disordered" evidence="6">
    <location>
        <begin position="1"/>
        <end position="20"/>
    </location>
</feature>
<evidence type="ECO:0000313" key="8">
    <source>
        <dbReference type="EMBL" id="CAH1395179.1"/>
    </source>
</evidence>
<feature type="compositionally biased region" description="Basic and acidic residues" evidence="6">
    <location>
        <begin position="69"/>
        <end position="84"/>
    </location>
</feature>
<dbReference type="Gene3D" id="1.10.30.10">
    <property type="entry name" value="High mobility group box domain"/>
    <property type="match status" value="2"/>
</dbReference>
<sequence>MGKRKSPTNDNDSGKKYKRPPSAYSLFIKSAWEKEEKKESFSNFTKGCAALWAKMTDDDKKKFKDEASVLKEKWDGEKPEAKKSDSKKKRTPGPYIMFCSDMRAKIKKENPDFSMTQISKELGRLWNELTDEQKAKYHKKANEEKEKNNEEEGKSEVEEKLTKKNEKSGKDAKIPVSS</sequence>
<dbReference type="InterPro" id="IPR036910">
    <property type="entry name" value="HMG_box_dom_sf"/>
</dbReference>
<feature type="region of interest" description="Disordered" evidence="6">
    <location>
        <begin position="137"/>
        <end position="178"/>
    </location>
</feature>
<feature type="DNA-binding region" description="HMG box" evidence="5">
    <location>
        <begin position="17"/>
        <end position="82"/>
    </location>
</feature>
<dbReference type="InterPro" id="IPR050342">
    <property type="entry name" value="HMGB"/>
</dbReference>
<dbReference type="EMBL" id="OV725079">
    <property type="protein sequence ID" value="CAH1395179.1"/>
    <property type="molecule type" value="Genomic_DNA"/>
</dbReference>
<feature type="domain" description="HMG box" evidence="7">
    <location>
        <begin position="17"/>
        <end position="82"/>
    </location>
</feature>
<evidence type="ECO:0000256" key="4">
    <source>
        <dbReference type="ARBA" id="ARBA00023242"/>
    </source>
</evidence>
<name>A0A9P0EH93_NEZVI</name>
<keyword evidence="3 5" id="KW-0238">DNA-binding</keyword>
<dbReference type="CDD" id="cd00084">
    <property type="entry name" value="HMG-box_SF"/>
    <property type="match status" value="1"/>
</dbReference>
<evidence type="ECO:0000313" key="9">
    <source>
        <dbReference type="Proteomes" id="UP001152798"/>
    </source>
</evidence>
<dbReference type="GO" id="GO:0005634">
    <property type="term" value="C:nucleus"/>
    <property type="evidence" value="ECO:0007669"/>
    <property type="project" value="UniProtKB-SubCell"/>
</dbReference>
<evidence type="ECO:0000256" key="2">
    <source>
        <dbReference type="ARBA" id="ARBA00008774"/>
    </source>
</evidence>